<organism evidence="1 2">
    <name type="scientific">Rhabditophanes sp. KR3021</name>
    <dbReference type="NCBI Taxonomy" id="114890"/>
    <lineage>
        <taxon>Eukaryota</taxon>
        <taxon>Metazoa</taxon>
        <taxon>Ecdysozoa</taxon>
        <taxon>Nematoda</taxon>
        <taxon>Chromadorea</taxon>
        <taxon>Rhabditida</taxon>
        <taxon>Tylenchina</taxon>
        <taxon>Panagrolaimomorpha</taxon>
        <taxon>Strongyloidoidea</taxon>
        <taxon>Alloionematidae</taxon>
        <taxon>Rhabditophanes</taxon>
    </lineage>
</organism>
<evidence type="ECO:0000313" key="1">
    <source>
        <dbReference type="Proteomes" id="UP000095286"/>
    </source>
</evidence>
<dbReference type="WBParaSite" id="RSKR_0000434000.1">
    <property type="protein sequence ID" value="RSKR_0000434000.1"/>
    <property type="gene ID" value="RSKR_0000434000"/>
</dbReference>
<sequence length="237" mass="26790">MRETSFTNSECKSKCIWLSGTVTPIRFHGDFYGCLDDLDIQLGGNNTLDSFFTDSLTDCRNMNNQTNFASTTQINKEYSFVCCKFNLCNDEYHKQLIDTHPPTTSTSGKEFNRAGNVDISNADSPTWIPVSEEKKTPIYVTFNELPTNEVNVTGDYIKKLDPQGLSQYLELVSKIETCAELASEYLLADSQYLKENKKGPEFYAFRTKVLTALEKLDPKGHCTLPGAEIYLNQTKTF</sequence>
<proteinExistence type="predicted"/>
<name>A0AC35TUQ6_9BILA</name>
<dbReference type="Proteomes" id="UP000095286">
    <property type="component" value="Unplaced"/>
</dbReference>
<accession>A0AC35TUQ6</accession>
<evidence type="ECO:0000313" key="2">
    <source>
        <dbReference type="WBParaSite" id="RSKR_0000434000.1"/>
    </source>
</evidence>
<protein>
    <submittedName>
        <fullName evidence="2">MANSC domain-containing protein</fullName>
    </submittedName>
</protein>
<reference evidence="2" key="1">
    <citation type="submission" date="2016-11" db="UniProtKB">
        <authorList>
            <consortium name="WormBaseParasite"/>
        </authorList>
    </citation>
    <scope>IDENTIFICATION</scope>
    <source>
        <strain evidence="2">KR3021</strain>
    </source>
</reference>